<comment type="subcellular location">
    <subcellularLocation>
        <location evidence="3">Cytoplasm</location>
    </subcellularLocation>
    <text evidence="3">The tmRNA-SmpB complex associates with stalled 70S ribosomes.</text>
</comment>
<keyword evidence="2 3" id="KW-0694">RNA-binding</keyword>
<dbReference type="Gene3D" id="2.40.280.10">
    <property type="match status" value="1"/>
</dbReference>
<dbReference type="AlphaFoldDB" id="A0A4D6Y7C7"/>
<organism evidence="4 5">
    <name type="scientific">Buchnera aphidicola</name>
    <name type="common">Muscaphis stroyani</name>
    <dbReference type="NCBI Taxonomy" id="1241869"/>
    <lineage>
        <taxon>Bacteria</taxon>
        <taxon>Pseudomonadati</taxon>
        <taxon>Pseudomonadota</taxon>
        <taxon>Gammaproteobacteria</taxon>
        <taxon>Enterobacterales</taxon>
        <taxon>Erwiniaceae</taxon>
        <taxon>Buchnera</taxon>
    </lineage>
</organism>
<dbReference type="RefSeq" id="WP_158343476.1">
    <property type="nucleotide sequence ID" value="NZ_CP034861.1"/>
</dbReference>
<dbReference type="InterPro" id="IPR023620">
    <property type="entry name" value="SmpB"/>
</dbReference>
<comment type="similarity">
    <text evidence="3">Belongs to the SmpB family.</text>
</comment>
<proteinExistence type="inferred from homology"/>
<dbReference type="CDD" id="cd09294">
    <property type="entry name" value="SmpB"/>
    <property type="match status" value="1"/>
</dbReference>
<name>A0A4D6Y7C7_9GAMM</name>
<reference evidence="4 5" key="2">
    <citation type="submission" date="2019-05" db="EMBL/GenBank/DDBJ databases">
        <title>Genome evolution of the obligate endosymbiont Buchnera aphidicola.</title>
        <authorList>
            <person name="Moran N.A."/>
        </authorList>
    </citation>
    <scope>NUCLEOTIDE SEQUENCE [LARGE SCALE GENOMIC DNA]</scope>
    <source>
        <strain evidence="4 5">Mst</strain>
    </source>
</reference>
<dbReference type="GO" id="GO:0003723">
    <property type="term" value="F:RNA binding"/>
    <property type="evidence" value="ECO:0007669"/>
    <property type="project" value="UniProtKB-UniRule"/>
</dbReference>
<dbReference type="OrthoDB" id="9805462at2"/>
<dbReference type="GO" id="GO:0070929">
    <property type="term" value="P:trans-translation"/>
    <property type="evidence" value="ECO:0007669"/>
    <property type="project" value="UniProtKB-UniRule"/>
</dbReference>
<evidence type="ECO:0000256" key="2">
    <source>
        <dbReference type="ARBA" id="ARBA00022884"/>
    </source>
</evidence>
<dbReference type="PANTHER" id="PTHR30308">
    <property type="entry name" value="TMRNA-BINDING COMPONENT OF TRANS-TRANSLATION TAGGING COMPLEX"/>
    <property type="match status" value="1"/>
</dbReference>
<reference evidence="4 5" key="1">
    <citation type="submission" date="2018-12" db="EMBL/GenBank/DDBJ databases">
        <authorList>
            <person name="Chong R.A."/>
        </authorList>
    </citation>
    <scope>NUCLEOTIDE SEQUENCE [LARGE SCALE GENOMIC DNA]</scope>
    <source>
        <strain evidence="4 5">Mst</strain>
    </source>
</reference>
<gene>
    <name evidence="3 4" type="primary">smpB</name>
    <name evidence="4" type="ORF">D9V75_01230</name>
</gene>
<evidence type="ECO:0000256" key="3">
    <source>
        <dbReference type="HAMAP-Rule" id="MF_00023"/>
    </source>
</evidence>
<dbReference type="PROSITE" id="PS01317">
    <property type="entry name" value="SSRP"/>
    <property type="match status" value="1"/>
</dbReference>
<dbReference type="Pfam" id="PF01668">
    <property type="entry name" value="SmpB"/>
    <property type="match status" value="1"/>
</dbReference>
<dbReference type="NCBIfam" id="NF003843">
    <property type="entry name" value="PRK05422.1"/>
    <property type="match status" value="1"/>
</dbReference>
<comment type="function">
    <text evidence="3">Required for rescue of stalled ribosomes mediated by trans-translation. Binds to transfer-messenger RNA (tmRNA), required for stable association of tmRNA with ribosomes. tmRNA and SmpB together mimic tRNA shape, replacing the anticodon stem-loop with SmpB. tmRNA is encoded by the ssrA gene; the 2 termini fold to resemble tRNA(Ala) and it encodes a 'tag peptide', a short internal open reading frame. During trans-translation Ala-aminoacylated tmRNA acts like a tRNA, entering the A-site of stalled ribosomes, displacing the stalled mRNA. The ribosome then switches to translate the ORF on the tmRNA; the nascent peptide is terminated with the 'tag peptide' encoded by the tmRNA and targeted for degradation. The ribosome is freed to recommence translation, which seems to be the essential function of trans-translation.</text>
</comment>
<evidence type="ECO:0000256" key="1">
    <source>
        <dbReference type="ARBA" id="ARBA00022490"/>
    </source>
</evidence>
<dbReference type="PANTHER" id="PTHR30308:SF2">
    <property type="entry name" value="SSRA-BINDING PROTEIN"/>
    <property type="match status" value="1"/>
</dbReference>
<dbReference type="HAMAP" id="MF_00023">
    <property type="entry name" value="SmpB"/>
    <property type="match status" value="1"/>
</dbReference>
<dbReference type="GO" id="GO:0070930">
    <property type="term" value="P:trans-translation-dependent protein tagging"/>
    <property type="evidence" value="ECO:0007669"/>
    <property type="project" value="TreeGrafter"/>
</dbReference>
<dbReference type="GO" id="GO:0005829">
    <property type="term" value="C:cytosol"/>
    <property type="evidence" value="ECO:0007669"/>
    <property type="project" value="TreeGrafter"/>
</dbReference>
<evidence type="ECO:0000313" key="4">
    <source>
        <dbReference type="EMBL" id="QCI24333.1"/>
    </source>
</evidence>
<accession>A0A4D6Y7C7</accession>
<sequence>MLHKKKNKIKSSNIILNKKAYYDYFVEKKFESGLILQGWEVKSIRSGQINISESYVMHDKNEMYLFNAIVQPLHMSSNHKICDPKRKKKLLLHKKEINFLSIKNKKKGYTLVALSLFWKKSWCKLEFGLAKGKNIRDKRTENQKQQWKKEQSKILKKVKTIF</sequence>
<dbReference type="Proteomes" id="UP000298673">
    <property type="component" value="Chromosome"/>
</dbReference>
<keyword evidence="1 3" id="KW-0963">Cytoplasm</keyword>
<dbReference type="NCBIfam" id="TIGR00086">
    <property type="entry name" value="smpB"/>
    <property type="match status" value="1"/>
</dbReference>
<protein>
    <recommendedName>
        <fullName evidence="3">SsrA-binding protein</fullName>
    </recommendedName>
    <alternativeName>
        <fullName evidence="3">Small protein B</fullName>
    </alternativeName>
</protein>
<dbReference type="SUPFAM" id="SSF74982">
    <property type="entry name" value="Small protein B (SmpB)"/>
    <property type="match status" value="1"/>
</dbReference>
<evidence type="ECO:0000313" key="5">
    <source>
        <dbReference type="Proteomes" id="UP000298673"/>
    </source>
</evidence>
<dbReference type="EMBL" id="CP034861">
    <property type="protein sequence ID" value="QCI24333.1"/>
    <property type="molecule type" value="Genomic_DNA"/>
</dbReference>
<dbReference type="InterPro" id="IPR020081">
    <property type="entry name" value="SsrA-bd_prot_CS"/>
</dbReference>
<dbReference type="InterPro" id="IPR000037">
    <property type="entry name" value="SsrA-bd_prot"/>
</dbReference>